<accession>A0A2A2H576</accession>
<dbReference type="OrthoDB" id="1018at2157"/>
<name>A0A2A2H576_METBR</name>
<dbReference type="Proteomes" id="UP000217784">
    <property type="component" value="Unassembled WGS sequence"/>
</dbReference>
<dbReference type="InterPro" id="IPR029063">
    <property type="entry name" value="SAM-dependent_MTases_sf"/>
</dbReference>
<dbReference type="PANTHER" id="PTHR43861">
    <property type="entry name" value="TRANS-ACONITATE 2-METHYLTRANSFERASE-RELATED"/>
    <property type="match status" value="1"/>
</dbReference>
<feature type="domain" description="Methyltransferase" evidence="1">
    <location>
        <begin position="31"/>
        <end position="140"/>
    </location>
</feature>
<sequence length="187" mass="21561">MFTNLRLNMLNKKAASLENRPEEVLKNLNIHKGDIIGDVGAGGGYFTFEFSKKVGKKGRVYAIDTNQKSLAFIDNKSKKEMINNIKPVLANEKGFLLPETADIFFLRNVFHHLPEPVEYFKNIKQFLKKDGKIVIMDYKKEQSRFVGMFGHYTPEKTVIDIMKKAGFDASKKFEFLPKQSFIIFKIK</sequence>
<reference evidence="2 3" key="1">
    <citation type="journal article" date="2017" name="BMC Genomics">
        <title>Genomic analysis of methanogenic archaea reveals a shift towards energy conservation.</title>
        <authorList>
            <person name="Gilmore S.P."/>
            <person name="Henske J.K."/>
            <person name="Sexton J.A."/>
            <person name="Solomon K.V."/>
            <person name="Seppala S."/>
            <person name="Yoo J.I."/>
            <person name="Huyett L.M."/>
            <person name="Pressman A."/>
            <person name="Cogan J.Z."/>
            <person name="Kivenson V."/>
            <person name="Peng X."/>
            <person name="Tan Y."/>
            <person name="Valentine D.L."/>
            <person name="O'Malley M.A."/>
        </authorList>
    </citation>
    <scope>NUCLEOTIDE SEQUENCE [LARGE SCALE GENOMIC DNA]</scope>
    <source>
        <strain evidence="2 3">M.o.H.</strain>
    </source>
</reference>
<organism evidence="2 3">
    <name type="scientific">Methanobacterium bryantii</name>
    <dbReference type="NCBI Taxonomy" id="2161"/>
    <lineage>
        <taxon>Archaea</taxon>
        <taxon>Methanobacteriati</taxon>
        <taxon>Methanobacteriota</taxon>
        <taxon>Methanomada group</taxon>
        <taxon>Methanobacteria</taxon>
        <taxon>Methanobacteriales</taxon>
        <taxon>Methanobacteriaceae</taxon>
        <taxon>Methanobacterium</taxon>
    </lineage>
</organism>
<dbReference type="Pfam" id="PF13847">
    <property type="entry name" value="Methyltransf_31"/>
    <property type="match status" value="1"/>
</dbReference>
<protein>
    <submittedName>
        <fullName evidence="2">Methyltransferase type 11</fullName>
    </submittedName>
</protein>
<dbReference type="Gene3D" id="3.40.50.150">
    <property type="entry name" value="Vaccinia Virus protein VP39"/>
    <property type="match status" value="1"/>
</dbReference>
<dbReference type="GO" id="GO:0032259">
    <property type="term" value="P:methylation"/>
    <property type="evidence" value="ECO:0007669"/>
    <property type="project" value="UniProtKB-KW"/>
</dbReference>
<evidence type="ECO:0000259" key="1">
    <source>
        <dbReference type="Pfam" id="PF13847"/>
    </source>
</evidence>
<keyword evidence="3" id="KW-1185">Reference proteome</keyword>
<gene>
    <name evidence="2" type="ORF">ASJ80_06860</name>
</gene>
<comment type="caution">
    <text evidence="2">The sequence shown here is derived from an EMBL/GenBank/DDBJ whole genome shotgun (WGS) entry which is preliminary data.</text>
</comment>
<keyword evidence="2" id="KW-0489">Methyltransferase</keyword>
<dbReference type="InterPro" id="IPR025714">
    <property type="entry name" value="Methyltranfer_dom"/>
</dbReference>
<keyword evidence="2" id="KW-0808">Transferase</keyword>
<dbReference type="GO" id="GO:0008168">
    <property type="term" value="F:methyltransferase activity"/>
    <property type="evidence" value="ECO:0007669"/>
    <property type="project" value="UniProtKB-KW"/>
</dbReference>
<dbReference type="SUPFAM" id="SSF53335">
    <property type="entry name" value="S-adenosyl-L-methionine-dependent methyltransferases"/>
    <property type="match status" value="1"/>
</dbReference>
<dbReference type="EMBL" id="LMVM01000023">
    <property type="protein sequence ID" value="PAV04542.1"/>
    <property type="molecule type" value="Genomic_DNA"/>
</dbReference>
<dbReference type="CDD" id="cd02440">
    <property type="entry name" value="AdoMet_MTases"/>
    <property type="match status" value="1"/>
</dbReference>
<evidence type="ECO:0000313" key="2">
    <source>
        <dbReference type="EMBL" id="PAV04542.1"/>
    </source>
</evidence>
<proteinExistence type="predicted"/>
<dbReference type="AlphaFoldDB" id="A0A2A2H576"/>
<evidence type="ECO:0000313" key="3">
    <source>
        <dbReference type="Proteomes" id="UP000217784"/>
    </source>
</evidence>